<feature type="transmembrane region" description="Helical" evidence="7">
    <location>
        <begin position="300"/>
        <end position="319"/>
    </location>
</feature>
<dbReference type="PANTHER" id="PTHR13439">
    <property type="entry name" value="CT120 PROTEIN"/>
    <property type="match status" value="1"/>
</dbReference>
<evidence type="ECO:0000256" key="5">
    <source>
        <dbReference type="PROSITE-ProRule" id="PRU00205"/>
    </source>
</evidence>
<sequence length="363" mass="39548">MPTTRPLLSAFRTAAALLAFAAAAIELSSLPSVVTAAAAAVPAPGSAAAQMTSSIMSTTTITPAAASAPLIDLTVAFPPPWPVQFLVDTVGLQTLPAHWHILLGSAVACQVLLLLSRYLSPLVAPVSYRGLSSKRKLDWDVHVVSSVHAVTIVSLAWPQLFDPVLVASPVFGYTHRAGTTYAICCGYFLWDAIFSLVHVQTFGIGFLVHGIACLAVYLLSFRPFLLYYGSVFLMFELSTPFLNLHWFMDKTGMTGTTIQLVNGIVFLATFFLARICFGFYSSYQFFVSVIAVLDQLPMALFLVYAVANIVLNALNLYWFHAMIQSLRRRFASSQVRLDSPVLDEKPSRGLTKSESTDSLVHQQ</sequence>
<dbReference type="OrthoDB" id="10266980at2759"/>
<feature type="compositionally biased region" description="Polar residues" evidence="6">
    <location>
        <begin position="350"/>
        <end position="363"/>
    </location>
</feature>
<dbReference type="OMA" id="MPVYYSH"/>
<feature type="transmembrane region" description="Helical" evidence="7">
    <location>
        <begin position="170"/>
        <end position="190"/>
    </location>
</feature>
<evidence type="ECO:0000256" key="2">
    <source>
        <dbReference type="ARBA" id="ARBA00022692"/>
    </source>
</evidence>
<evidence type="ECO:0000256" key="8">
    <source>
        <dbReference type="SAM" id="SignalP"/>
    </source>
</evidence>
<keyword evidence="11" id="KW-1185">Reference proteome</keyword>
<evidence type="ECO:0000256" key="3">
    <source>
        <dbReference type="ARBA" id="ARBA00022989"/>
    </source>
</evidence>
<keyword evidence="2 5" id="KW-0812">Transmembrane</keyword>
<evidence type="ECO:0000256" key="7">
    <source>
        <dbReference type="SAM" id="Phobius"/>
    </source>
</evidence>
<dbReference type="GO" id="GO:0005783">
    <property type="term" value="C:endoplasmic reticulum"/>
    <property type="evidence" value="ECO:0007669"/>
    <property type="project" value="TreeGrafter"/>
</dbReference>
<dbReference type="PANTHER" id="PTHR13439:SF0">
    <property type="entry name" value="TOPOISOMERASE I DAMAGE AFFECTED PROTEIN 4"/>
    <property type="match status" value="1"/>
</dbReference>
<accession>A0A0L0SMN7</accession>
<dbReference type="GO" id="GO:0016020">
    <property type="term" value="C:membrane"/>
    <property type="evidence" value="ECO:0007669"/>
    <property type="project" value="UniProtKB-SubCell"/>
</dbReference>
<keyword evidence="8" id="KW-0732">Signal</keyword>
<protein>
    <recommendedName>
        <fullName evidence="9">TLC domain-containing protein</fullName>
    </recommendedName>
</protein>
<feature type="transmembrane region" description="Helical" evidence="7">
    <location>
        <begin position="225"/>
        <end position="248"/>
    </location>
</feature>
<dbReference type="STRING" id="578462.A0A0L0SMN7"/>
<proteinExistence type="predicted"/>
<evidence type="ECO:0000256" key="4">
    <source>
        <dbReference type="ARBA" id="ARBA00023136"/>
    </source>
</evidence>
<reference evidence="11" key="2">
    <citation type="submission" date="2009-11" db="EMBL/GenBank/DDBJ databases">
        <title>The Genome Sequence of Allomyces macrogynus strain ATCC 38327.</title>
        <authorList>
            <consortium name="The Broad Institute Genome Sequencing Platform"/>
            <person name="Russ C."/>
            <person name="Cuomo C."/>
            <person name="Shea T."/>
            <person name="Young S.K."/>
            <person name="Zeng Q."/>
            <person name="Koehrsen M."/>
            <person name="Haas B."/>
            <person name="Borodovsky M."/>
            <person name="Guigo R."/>
            <person name="Alvarado L."/>
            <person name="Berlin A."/>
            <person name="Borenstein D."/>
            <person name="Chen Z."/>
            <person name="Engels R."/>
            <person name="Freedman E."/>
            <person name="Gellesch M."/>
            <person name="Goldberg J."/>
            <person name="Griggs A."/>
            <person name="Gujja S."/>
            <person name="Heiman D."/>
            <person name="Hepburn T."/>
            <person name="Howarth C."/>
            <person name="Jen D."/>
            <person name="Larson L."/>
            <person name="Lewis B."/>
            <person name="Mehta T."/>
            <person name="Park D."/>
            <person name="Pearson M."/>
            <person name="Roberts A."/>
            <person name="Saif S."/>
            <person name="Shenoy N."/>
            <person name="Sisk P."/>
            <person name="Stolte C."/>
            <person name="Sykes S."/>
            <person name="Walk T."/>
            <person name="White J."/>
            <person name="Yandava C."/>
            <person name="Burger G."/>
            <person name="Gray M.W."/>
            <person name="Holland P.W.H."/>
            <person name="King N."/>
            <person name="Lang F.B.F."/>
            <person name="Roger A.J."/>
            <person name="Ruiz-Trillo I."/>
            <person name="Lander E."/>
            <person name="Nusbaum C."/>
        </authorList>
    </citation>
    <scope>NUCLEOTIDE SEQUENCE [LARGE SCALE GENOMIC DNA]</scope>
    <source>
        <strain evidence="11">ATCC 38327</strain>
    </source>
</reference>
<gene>
    <name evidence="10" type="ORF">AMAG_08742</name>
</gene>
<dbReference type="Pfam" id="PF03798">
    <property type="entry name" value="TRAM_LAG1_CLN8"/>
    <property type="match status" value="1"/>
</dbReference>
<dbReference type="SMART" id="SM00724">
    <property type="entry name" value="TLC"/>
    <property type="match status" value="1"/>
</dbReference>
<feature type="transmembrane region" description="Helical" evidence="7">
    <location>
        <begin position="260"/>
        <end position="280"/>
    </location>
</feature>
<feature type="signal peptide" evidence="8">
    <location>
        <begin position="1"/>
        <end position="23"/>
    </location>
</feature>
<evidence type="ECO:0000313" key="11">
    <source>
        <dbReference type="Proteomes" id="UP000054350"/>
    </source>
</evidence>
<feature type="transmembrane region" description="Helical" evidence="7">
    <location>
        <begin position="202"/>
        <end position="219"/>
    </location>
</feature>
<keyword evidence="3 7" id="KW-1133">Transmembrane helix</keyword>
<feature type="transmembrane region" description="Helical" evidence="7">
    <location>
        <begin position="97"/>
        <end position="119"/>
    </location>
</feature>
<evidence type="ECO:0000256" key="6">
    <source>
        <dbReference type="SAM" id="MobiDB-lite"/>
    </source>
</evidence>
<feature type="region of interest" description="Disordered" evidence="6">
    <location>
        <begin position="344"/>
        <end position="363"/>
    </location>
</feature>
<dbReference type="GO" id="GO:0055088">
    <property type="term" value="P:lipid homeostasis"/>
    <property type="evidence" value="ECO:0007669"/>
    <property type="project" value="TreeGrafter"/>
</dbReference>
<reference evidence="10 11" key="1">
    <citation type="submission" date="2009-11" db="EMBL/GenBank/DDBJ databases">
        <title>Annotation of Allomyces macrogynus ATCC 38327.</title>
        <authorList>
            <consortium name="The Broad Institute Genome Sequencing Platform"/>
            <person name="Russ C."/>
            <person name="Cuomo C."/>
            <person name="Burger G."/>
            <person name="Gray M.W."/>
            <person name="Holland P.W.H."/>
            <person name="King N."/>
            <person name="Lang F.B.F."/>
            <person name="Roger A.J."/>
            <person name="Ruiz-Trillo I."/>
            <person name="Young S.K."/>
            <person name="Zeng Q."/>
            <person name="Gargeya S."/>
            <person name="Fitzgerald M."/>
            <person name="Haas B."/>
            <person name="Abouelleil A."/>
            <person name="Alvarado L."/>
            <person name="Arachchi H.M."/>
            <person name="Berlin A."/>
            <person name="Chapman S.B."/>
            <person name="Gearin G."/>
            <person name="Goldberg J."/>
            <person name="Griggs A."/>
            <person name="Gujja S."/>
            <person name="Hansen M."/>
            <person name="Heiman D."/>
            <person name="Howarth C."/>
            <person name="Larimer J."/>
            <person name="Lui A."/>
            <person name="MacDonald P.J.P."/>
            <person name="McCowen C."/>
            <person name="Montmayeur A."/>
            <person name="Murphy C."/>
            <person name="Neiman D."/>
            <person name="Pearson M."/>
            <person name="Priest M."/>
            <person name="Roberts A."/>
            <person name="Saif S."/>
            <person name="Shea T."/>
            <person name="Sisk P."/>
            <person name="Stolte C."/>
            <person name="Sykes S."/>
            <person name="Wortman J."/>
            <person name="Nusbaum C."/>
            <person name="Birren B."/>
        </authorList>
    </citation>
    <scope>NUCLEOTIDE SEQUENCE [LARGE SCALE GENOMIC DNA]</scope>
    <source>
        <strain evidence="10 11">ATCC 38327</strain>
    </source>
</reference>
<evidence type="ECO:0000256" key="1">
    <source>
        <dbReference type="ARBA" id="ARBA00004141"/>
    </source>
</evidence>
<dbReference type="Proteomes" id="UP000054350">
    <property type="component" value="Unassembled WGS sequence"/>
</dbReference>
<keyword evidence="4 5" id="KW-0472">Membrane</keyword>
<feature type="transmembrane region" description="Helical" evidence="7">
    <location>
        <begin position="139"/>
        <end position="158"/>
    </location>
</feature>
<dbReference type="AlphaFoldDB" id="A0A0L0SMN7"/>
<evidence type="ECO:0000313" key="10">
    <source>
        <dbReference type="EMBL" id="KNE63639.1"/>
    </source>
</evidence>
<dbReference type="PROSITE" id="PS50922">
    <property type="entry name" value="TLC"/>
    <property type="match status" value="1"/>
</dbReference>
<comment type="subcellular location">
    <subcellularLocation>
        <location evidence="1">Membrane</location>
        <topology evidence="1">Multi-pass membrane protein</topology>
    </subcellularLocation>
</comment>
<dbReference type="InterPro" id="IPR006634">
    <property type="entry name" value="TLC-dom"/>
</dbReference>
<feature type="domain" description="TLC" evidence="9">
    <location>
        <begin position="134"/>
        <end position="331"/>
    </location>
</feature>
<dbReference type="InterPro" id="IPR050846">
    <property type="entry name" value="TLCD"/>
</dbReference>
<dbReference type="VEuPathDB" id="FungiDB:AMAG_08742"/>
<dbReference type="EMBL" id="GG745342">
    <property type="protein sequence ID" value="KNE63639.1"/>
    <property type="molecule type" value="Genomic_DNA"/>
</dbReference>
<organism evidence="10 11">
    <name type="scientific">Allomyces macrogynus (strain ATCC 38327)</name>
    <name type="common">Allomyces javanicus var. macrogynus</name>
    <dbReference type="NCBI Taxonomy" id="578462"/>
    <lineage>
        <taxon>Eukaryota</taxon>
        <taxon>Fungi</taxon>
        <taxon>Fungi incertae sedis</taxon>
        <taxon>Blastocladiomycota</taxon>
        <taxon>Blastocladiomycetes</taxon>
        <taxon>Blastocladiales</taxon>
        <taxon>Blastocladiaceae</taxon>
        <taxon>Allomyces</taxon>
    </lineage>
</organism>
<feature type="chain" id="PRO_5005548057" description="TLC domain-containing protein" evidence="8">
    <location>
        <begin position="24"/>
        <end position="363"/>
    </location>
</feature>
<name>A0A0L0SMN7_ALLM3</name>
<dbReference type="eggNOG" id="KOG4561">
    <property type="taxonomic scope" value="Eukaryota"/>
</dbReference>
<evidence type="ECO:0000259" key="9">
    <source>
        <dbReference type="PROSITE" id="PS50922"/>
    </source>
</evidence>